<keyword evidence="5" id="KW-1185">Reference proteome</keyword>
<sequence>MLRRQFLLRGPRLDRLPISPLTTALQIDGPPLRAGRPAEVGRRRWLASLSSSTSTFKQQRGNWPLDETPTSNLTLLDQLLQVIQLRDIGRVFPAFHEWVASLVDSDHNVKSAALRELGELPVSTFSEILRWLDPVENTQLDVAHGLNISLGHVQFTNACHLVNDNGVRHHHRYVLDAMKVLLHYRIGTGCQLMICDYEVLLRCAGAASDLKAAIEFSGAMTQNGVARYRTTRTWNEFIKARYQIEPAYYQFDRQRVLYTGRMSFQVNRQIPVHNIWRMEGLRYSLNALRPLPFARHPDFPWQELFLHMRKKKGYRSYLVHWERAKGFGVLLDEELLCNSLIALARSGSLKHMKGIVIWRGFRVKLLDNIKTGNITISGGKRFRWGNPREPTKRILNAIVEAFGSMSHITTALKLLIYFSRFYKIPIPRETWSNLLGWSYTCAAKSNQFQHRMMGNYAAKRASPAHFFTIWKTMTSEPFNVTPTYADYVLYAKTLMVSRKFRKALDIIRDQLVPYYRSIEDKHQQIVFNETLMETSKLSHHRLQIETQKEHVLNQIAECFDQLFSIGSKGKWQREGHFAKVVIPDIVAEFGEFLHDQVRYRTSQGHVHLKLPVQAPRFNWVHEMRQTLSQARGGMELRMMEMRGQLETRSFEERLEKWPHVPKMNIVEWKRKPRPRLRPMGPAPESTDVNAREWWKSLEEDLMK</sequence>
<dbReference type="Proteomes" id="UP001152049">
    <property type="component" value="Unassembled WGS sequence"/>
</dbReference>
<protein>
    <submittedName>
        <fullName evidence="4">Uncharacterized protein</fullName>
    </submittedName>
</protein>
<comment type="caution">
    <text evidence="4">The sequence shown here is derived from an EMBL/GenBank/DDBJ whole genome shotgun (WGS) entry which is preliminary data.</text>
</comment>
<dbReference type="EMBL" id="JAOQAZ010000013">
    <property type="protein sequence ID" value="KAJ4260521.1"/>
    <property type="molecule type" value="Genomic_DNA"/>
</dbReference>
<reference evidence="4" key="1">
    <citation type="submission" date="2022-09" db="EMBL/GenBank/DDBJ databases">
        <title>Fusarium specimens isolated from Avocado Roots.</title>
        <authorList>
            <person name="Stajich J."/>
            <person name="Roper C."/>
            <person name="Heimlech-Rivalta G."/>
        </authorList>
    </citation>
    <scope>NUCLEOTIDE SEQUENCE</scope>
    <source>
        <strain evidence="4">CF00136</strain>
    </source>
</reference>
<evidence type="ECO:0000256" key="1">
    <source>
        <dbReference type="ARBA" id="ARBA00004173"/>
    </source>
</evidence>
<gene>
    <name evidence="4" type="ORF">NW762_007262</name>
</gene>
<keyword evidence="2" id="KW-0809">Transit peptide</keyword>
<evidence type="ECO:0000256" key="2">
    <source>
        <dbReference type="ARBA" id="ARBA00022946"/>
    </source>
</evidence>
<dbReference type="Pfam" id="PF12921">
    <property type="entry name" value="ATP13"/>
    <property type="match status" value="1"/>
</dbReference>
<proteinExistence type="predicted"/>
<organism evidence="4 5">
    <name type="scientific">Fusarium torreyae</name>
    <dbReference type="NCBI Taxonomy" id="1237075"/>
    <lineage>
        <taxon>Eukaryota</taxon>
        <taxon>Fungi</taxon>
        <taxon>Dikarya</taxon>
        <taxon>Ascomycota</taxon>
        <taxon>Pezizomycotina</taxon>
        <taxon>Sordariomycetes</taxon>
        <taxon>Hypocreomycetidae</taxon>
        <taxon>Hypocreales</taxon>
        <taxon>Nectriaceae</taxon>
        <taxon>Fusarium</taxon>
    </lineage>
</organism>
<dbReference type="InterPro" id="IPR024319">
    <property type="entry name" value="ATPase_expression_mit"/>
</dbReference>
<dbReference type="AlphaFoldDB" id="A0A9W8RXX3"/>
<comment type="subcellular location">
    <subcellularLocation>
        <location evidence="1">Mitochondrion</location>
    </subcellularLocation>
</comment>
<dbReference type="OrthoDB" id="185373at2759"/>
<evidence type="ECO:0000313" key="5">
    <source>
        <dbReference type="Proteomes" id="UP001152049"/>
    </source>
</evidence>
<keyword evidence="3" id="KW-0496">Mitochondrion</keyword>
<evidence type="ECO:0000256" key="3">
    <source>
        <dbReference type="ARBA" id="ARBA00023128"/>
    </source>
</evidence>
<accession>A0A9W8RXX3</accession>
<evidence type="ECO:0000313" key="4">
    <source>
        <dbReference type="EMBL" id="KAJ4260521.1"/>
    </source>
</evidence>
<dbReference type="GO" id="GO:0005739">
    <property type="term" value="C:mitochondrion"/>
    <property type="evidence" value="ECO:0007669"/>
    <property type="project" value="UniProtKB-SubCell"/>
</dbReference>
<name>A0A9W8RXX3_9HYPO</name>